<accession>A0A4R0R5Z1</accession>
<protein>
    <submittedName>
        <fullName evidence="2">Uncharacterized protein</fullName>
    </submittedName>
</protein>
<gene>
    <name evidence="2" type="ORF">EIP91_010416</name>
</gene>
<dbReference type="Proteomes" id="UP000292702">
    <property type="component" value="Unassembled WGS sequence"/>
</dbReference>
<evidence type="ECO:0000256" key="1">
    <source>
        <dbReference type="SAM" id="MobiDB-lite"/>
    </source>
</evidence>
<evidence type="ECO:0000313" key="2">
    <source>
        <dbReference type="EMBL" id="TCD60295.1"/>
    </source>
</evidence>
<evidence type="ECO:0000313" key="3">
    <source>
        <dbReference type="Proteomes" id="UP000292702"/>
    </source>
</evidence>
<dbReference type="EMBL" id="RWJN01000622">
    <property type="protein sequence ID" value="TCD60295.1"/>
    <property type="molecule type" value="Genomic_DNA"/>
</dbReference>
<organism evidence="2 3">
    <name type="scientific">Steccherinum ochraceum</name>
    <dbReference type="NCBI Taxonomy" id="92696"/>
    <lineage>
        <taxon>Eukaryota</taxon>
        <taxon>Fungi</taxon>
        <taxon>Dikarya</taxon>
        <taxon>Basidiomycota</taxon>
        <taxon>Agaricomycotina</taxon>
        <taxon>Agaricomycetes</taxon>
        <taxon>Polyporales</taxon>
        <taxon>Steccherinaceae</taxon>
        <taxon>Steccherinum</taxon>
    </lineage>
</organism>
<comment type="caution">
    <text evidence="2">The sequence shown here is derived from an EMBL/GenBank/DDBJ whole genome shotgun (WGS) entry which is preliminary data.</text>
</comment>
<reference evidence="2 3" key="1">
    <citation type="submission" date="2018-11" db="EMBL/GenBank/DDBJ databases">
        <title>Genome assembly of Steccherinum ochraceum LE-BIN_3174, the white-rot fungus of the Steccherinaceae family (The Residual Polyporoid clade, Polyporales, Basidiomycota).</title>
        <authorList>
            <person name="Fedorova T.V."/>
            <person name="Glazunova O.A."/>
            <person name="Landesman E.O."/>
            <person name="Moiseenko K.V."/>
            <person name="Psurtseva N.V."/>
            <person name="Savinova O.S."/>
            <person name="Shakhova N.V."/>
            <person name="Tyazhelova T.V."/>
            <person name="Vasina D.V."/>
        </authorList>
    </citation>
    <scope>NUCLEOTIDE SEQUENCE [LARGE SCALE GENOMIC DNA]</scope>
    <source>
        <strain evidence="2 3">LE-BIN_3174</strain>
    </source>
</reference>
<proteinExistence type="predicted"/>
<sequence>MVAKQVLEGEWNAIPIKRFDGFPWRRRHLSAVSETTLAIQTSPEPYKIREFVDRSPSQTEAARSSIVSSEESVRNPDYLVRHEQLLEALDLTYHTSNRLLVKGSPDTLAPPIPYFASRGEDERPRSPASTACSGFPAY</sequence>
<keyword evidence="3" id="KW-1185">Reference proteome</keyword>
<dbReference type="AlphaFoldDB" id="A0A4R0R5Z1"/>
<name>A0A4R0R5Z1_9APHY</name>
<feature type="region of interest" description="Disordered" evidence="1">
    <location>
        <begin position="114"/>
        <end position="138"/>
    </location>
</feature>
<feature type="region of interest" description="Disordered" evidence="1">
    <location>
        <begin position="48"/>
        <end position="68"/>
    </location>
</feature>